<dbReference type="Gene3D" id="3.40.50.720">
    <property type="entry name" value="NAD(P)-binding Rossmann-like Domain"/>
    <property type="match status" value="1"/>
</dbReference>
<dbReference type="EMBL" id="JBHSGR010000015">
    <property type="protein sequence ID" value="MFC4694573.1"/>
    <property type="molecule type" value="Genomic_DNA"/>
</dbReference>
<keyword evidence="1" id="KW-0560">Oxidoreductase</keyword>
<keyword evidence="4" id="KW-1185">Reference proteome</keyword>
<gene>
    <name evidence="3" type="ORF">ACFO3M_14330</name>
</gene>
<sequence>MTTLGIIGAGHIGTALAQAATDLGHDVVLSNSRGPETLAGLVDALGDRPSRRGSVRAATAAEAGAAGDLVVVTVPLKALPDIPVEPLAGKVVIDTNNYYPERDGHVAALDQGTTTSSQLLQDHLPTSRVVKAFNHIQAAQITARRTPSGTPHRRALAVAGDDASAKEVVASLIDEVGFDVLDLGPLSESWRIEPGTPGYGPDLDLEGLRRATAEATRAA</sequence>
<dbReference type="PANTHER" id="PTHR14239">
    <property type="entry name" value="DUDULIN-RELATED"/>
    <property type="match status" value="1"/>
</dbReference>
<reference evidence="4" key="1">
    <citation type="journal article" date="2019" name="Int. J. Syst. Evol. Microbiol.">
        <title>The Global Catalogue of Microorganisms (GCM) 10K type strain sequencing project: providing services to taxonomists for standard genome sequencing and annotation.</title>
        <authorList>
            <consortium name="The Broad Institute Genomics Platform"/>
            <consortium name="The Broad Institute Genome Sequencing Center for Infectious Disease"/>
            <person name="Wu L."/>
            <person name="Ma J."/>
        </authorList>
    </citation>
    <scope>NUCLEOTIDE SEQUENCE [LARGE SCALE GENOMIC DNA]</scope>
    <source>
        <strain evidence="4">CCUG 62763</strain>
    </source>
</reference>
<protein>
    <submittedName>
        <fullName evidence="3">NADPH-dependent F420 reductase</fullName>
    </submittedName>
</protein>
<organism evidence="3 4">
    <name type="scientific">Geodermatophilus arenarius</name>
    <dbReference type="NCBI Taxonomy" id="1137990"/>
    <lineage>
        <taxon>Bacteria</taxon>
        <taxon>Bacillati</taxon>
        <taxon>Actinomycetota</taxon>
        <taxon>Actinomycetes</taxon>
        <taxon>Geodermatophilales</taxon>
        <taxon>Geodermatophilaceae</taxon>
        <taxon>Geodermatophilus</taxon>
    </lineage>
</organism>
<evidence type="ECO:0000259" key="2">
    <source>
        <dbReference type="Pfam" id="PF03807"/>
    </source>
</evidence>
<dbReference type="SUPFAM" id="SSF51735">
    <property type="entry name" value="NAD(P)-binding Rossmann-fold domains"/>
    <property type="match status" value="1"/>
</dbReference>
<dbReference type="InterPro" id="IPR028939">
    <property type="entry name" value="P5C_Rdtase_cat_N"/>
</dbReference>
<proteinExistence type="predicted"/>
<dbReference type="PANTHER" id="PTHR14239:SF10">
    <property type="entry name" value="REDUCTASE"/>
    <property type="match status" value="1"/>
</dbReference>
<dbReference type="Pfam" id="PF03807">
    <property type="entry name" value="F420_oxidored"/>
    <property type="match status" value="1"/>
</dbReference>
<evidence type="ECO:0000313" key="4">
    <source>
        <dbReference type="Proteomes" id="UP001596025"/>
    </source>
</evidence>
<dbReference type="InterPro" id="IPR051267">
    <property type="entry name" value="STEAP_metalloreductase"/>
</dbReference>
<dbReference type="RefSeq" id="WP_387989858.1">
    <property type="nucleotide sequence ID" value="NZ_JBHSGR010000015.1"/>
</dbReference>
<evidence type="ECO:0000256" key="1">
    <source>
        <dbReference type="ARBA" id="ARBA00023002"/>
    </source>
</evidence>
<comment type="caution">
    <text evidence="3">The sequence shown here is derived from an EMBL/GenBank/DDBJ whole genome shotgun (WGS) entry which is preliminary data.</text>
</comment>
<feature type="domain" description="Pyrroline-5-carboxylate reductase catalytic N-terminal" evidence="2">
    <location>
        <begin position="4"/>
        <end position="98"/>
    </location>
</feature>
<accession>A0ABV9LM39</accession>
<dbReference type="Proteomes" id="UP001596025">
    <property type="component" value="Unassembled WGS sequence"/>
</dbReference>
<dbReference type="InterPro" id="IPR036291">
    <property type="entry name" value="NAD(P)-bd_dom_sf"/>
</dbReference>
<evidence type="ECO:0000313" key="3">
    <source>
        <dbReference type="EMBL" id="MFC4694573.1"/>
    </source>
</evidence>
<name>A0ABV9LM39_9ACTN</name>